<feature type="signal peptide" evidence="1">
    <location>
        <begin position="1"/>
        <end position="24"/>
    </location>
</feature>
<keyword evidence="4" id="KW-1185">Reference proteome</keyword>
<dbReference type="PROSITE" id="PS50240">
    <property type="entry name" value="TRYPSIN_DOM"/>
    <property type="match status" value="1"/>
</dbReference>
<comment type="caution">
    <text evidence="3">The sequence shown here is derived from an EMBL/GenBank/DDBJ whole genome shotgun (WGS) entry which is preliminary data.</text>
</comment>
<dbReference type="InterPro" id="IPR051333">
    <property type="entry name" value="CLIP_Serine_Protease"/>
</dbReference>
<dbReference type="PANTHER" id="PTHR24260">
    <property type="match status" value="1"/>
</dbReference>
<dbReference type="InterPro" id="IPR043504">
    <property type="entry name" value="Peptidase_S1_PA_chymotrypsin"/>
</dbReference>
<evidence type="ECO:0000313" key="4">
    <source>
        <dbReference type="Proteomes" id="UP001464891"/>
    </source>
</evidence>
<evidence type="ECO:0000256" key="1">
    <source>
        <dbReference type="SAM" id="SignalP"/>
    </source>
</evidence>
<protein>
    <submittedName>
        <fullName evidence="3">Trypsin-like serine protease</fullName>
        <ecNumber evidence="3">3.4.21.-</ecNumber>
    </submittedName>
</protein>
<keyword evidence="3" id="KW-0378">Hydrolase</keyword>
<feature type="domain" description="Peptidase S1" evidence="2">
    <location>
        <begin position="25"/>
        <end position="257"/>
    </location>
</feature>
<reference evidence="3 4" key="1">
    <citation type="submission" date="2022-04" db="EMBL/GenBank/DDBJ databases">
        <title>Positive selection, recombination, and allopatry shape intraspecific diversity of widespread and dominant cyanobacteria.</title>
        <authorList>
            <person name="Wei J."/>
            <person name="Shu W."/>
            <person name="Hu C."/>
        </authorList>
    </citation>
    <scope>NUCLEOTIDE SEQUENCE [LARGE SCALE GENOMIC DNA]</scope>
    <source>
        <strain evidence="3 4">GB2-A4</strain>
    </source>
</reference>
<name>A0ABV0J9L1_9CYAN</name>
<organism evidence="3 4">
    <name type="scientific">Trichocoleus desertorum GB2-A4</name>
    <dbReference type="NCBI Taxonomy" id="2933944"/>
    <lineage>
        <taxon>Bacteria</taxon>
        <taxon>Bacillati</taxon>
        <taxon>Cyanobacteriota</taxon>
        <taxon>Cyanophyceae</taxon>
        <taxon>Leptolyngbyales</taxon>
        <taxon>Trichocoleusaceae</taxon>
        <taxon>Trichocoleus</taxon>
    </lineage>
</organism>
<dbReference type="GO" id="GO:0016787">
    <property type="term" value="F:hydrolase activity"/>
    <property type="evidence" value="ECO:0007669"/>
    <property type="project" value="UniProtKB-KW"/>
</dbReference>
<dbReference type="PROSITE" id="PS00134">
    <property type="entry name" value="TRYPSIN_HIS"/>
    <property type="match status" value="1"/>
</dbReference>
<sequence length="259" mass="27042">MPRNMLICAQTLGILLLAIAPAQAITYGEPDGNGHPNVGAMMVDAGRGLRAICSGTLISPKIFLTAAHCIEAAESRGITQAFVSFDSDLTEGATRFPGKMHINPGYNKSQSDTGDIGVIELDQPVTGITPAQLPTAGFFDQEAAKNGLKDKKFTAVGYGSLERQVGGGQPSFGRSNLRMVSTSSFSAINPTVLRMSQNPATGDGGACFGDSGGPNFLGATNVVAAITVSGDSVCRATNVTYRLDTESARNFLKNYMTLP</sequence>
<dbReference type="Proteomes" id="UP001464891">
    <property type="component" value="Unassembled WGS sequence"/>
</dbReference>
<dbReference type="InterPro" id="IPR009003">
    <property type="entry name" value="Peptidase_S1_PA"/>
</dbReference>
<dbReference type="InterPro" id="IPR001314">
    <property type="entry name" value="Peptidase_S1A"/>
</dbReference>
<keyword evidence="1" id="KW-0732">Signal</keyword>
<dbReference type="EC" id="3.4.21.-" evidence="3"/>
<accession>A0ABV0J9L1</accession>
<dbReference type="InterPro" id="IPR001254">
    <property type="entry name" value="Trypsin_dom"/>
</dbReference>
<dbReference type="PANTHER" id="PTHR24260:SF136">
    <property type="entry name" value="GH08193P-RELATED"/>
    <property type="match status" value="1"/>
</dbReference>
<gene>
    <name evidence="3" type="ORF">NC998_14610</name>
</gene>
<dbReference type="RefSeq" id="WP_199299268.1">
    <property type="nucleotide sequence ID" value="NZ_JAMPKM010000008.1"/>
</dbReference>
<evidence type="ECO:0000313" key="3">
    <source>
        <dbReference type="EMBL" id="MEP0818329.1"/>
    </source>
</evidence>
<dbReference type="Gene3D" id="2.40.10.10">
    <property type="entry name" value="Trypsin-like serine proteases"/>
    <property type="match status" value="1"/>
</dbReference>
<dbReference type="Pfam" id="PF00089">
    <property type="entry name" value="Trypsin"/>
    <property type="match status" value="1"/>
</dbReference>
<dbReference type="SUPFAM" id="SSF50494">
    <property type="entry name" value="Trypsin-like serine proteases"/>
    <property type="match status" value="1"/>
</dbReference>
<feature type="chain" id="PRO_5046985960" evidence="1">
    <location>
        <begin position="25"/>
        <end position="259"/>
    </location>
</feature>
<proteinExistence type="predicted"/>
<dbReference type="SMART" id="SM00020">
    <property type="entry name" value="Tryp_SPc"/>
    <property type="match status" value="1"/>
</dbReference>
<evidence type="ECO:0000259" key="2">
    <source>
        <dbReference type="PROSITE" id="PS50240"/>
    </source>
</evidence>
<dbReference type="EMBL" id="JAMPKM010000008">
    <property type="protein sequence ID" value="MEP0818329.1"/>
    <property type="molecule type" value="Genomic_DNA"/>
</dbReference>
<dbReference type="InterPro" id="IPR018114">
    <property type="entry name" value="TRYPSIN_HIS"/>
</dbReference>
<dbReference type="PRINTS" id="PR00722">
    <property type="entry name" value="CHYMOTRYPSIN"/>
</dbReference>